<dbReference type="SUPFAM" id="SSF53032">
    <property type="entry name" value="tRNA-intron endonuclease catalytic domain-like"/>
    <property type="match status" value="1"/>
</dbReference>
<organism evidence="5 6">
    <name type="scientific">Porites evermanni</name>
    <dbReference type="NCBI Taxonomy" id="104178"/>
    <lineage>
        <taxon>Eukaryota</taxon>
        <taxon>Metazoa</taxon>
        <taxon>Cnidaria</taxon>
        <taxon>Anthozoa</taxon>
        <taxon>Hexacorallia</taxon>
        <taxon>Scleractinia</taxon>
        <taxon>Fungiina</taxon>
        <taxon>Poritidae</taxon>
        <taxon>Porites</taxon>
    </lineage>
</organism>
<keyword evidence="6" id="KW-1185">Reference proteome</keyword>
<gene>
    <name evidence="5" type="ORF">PEVE_00007740</name>
</gene>
<name>A0ABN8QVX1_9CNID</name>
<dbReference type="InterPro" id="IPR018593">
    <property type="entry name" value="tRNA-endonuc_su_Sen15"/>
</dbReference>
<dbReference type="Pfam" id="PF09631">
    <property type="entry name" value="Sen15"/>
    <property type="match status" value="1"/>
</dbReference>
<protein>
    <recommendedName>
        <fullName evidence="4">tRNA-splicing endonuclease subunit Sen15 domain-containing protein</fullName>
    </recommendedName>
</protein>
<dbReference type="EMBL" id="CALNXI010001517">
    <property type="protein sequence ID" value="CAH3171174.1"/>
    <property type="molecule type" value="Genomic_DNA"/>
</dbReference>
<accession>A0ABN8QVX1</accession>
<keyword evidence="2" id="KW-0819">tRNA processing</keyword>
<feature type="region of interest" description="Disordered" evidence="3">
    <location>
        <begin position="149"/>
        <end position="169"/>
    </location>
</feature>
<dbReference type="Proteomes" id="UP001159427">
    <property type="component" value="Unassembled WGS sequence"/>
</dbReference>
<proteinExistence type="inferred from homology"/>
<evidence type="ECO:0000259" key="4">
    <source>
        <dbReference type="Pfam" id="PF09631"/>
    </source>
</evidence>
<dbReference type="PANTHER" id="PTHR28582">
    <property type="entry name" value="TRNA-SPLICING ENDONUCLEASE SUBUNIT SEN15"/>
    <property type="match status" value="1"/>
</dbReference>
<feature type="compositionally biased region" description="Basic and acidic residues" evidence="3">
    <location>
        <begin position="160"/>
        <end position="169"/>
    </location>
</feature>
<dbReference type="InterPro" id="IPR036167">
    <property type="entry name" value="tRNA_intron_Endo_cat-like_sf"/>
</dbReference>
<dbReference type="InterPro" id="IPR011856">
    <property type="entry name" value="tRNA_endonuc-like_dom_sf"/>
</dbReference>
<evidence type="ECO:0000256" key="1">
    <source>
        <dbReference type="ARBA" id="ARBA00006091"/>
    </source>
</evidence>
<reference evidence="5 6" key="1">
    <citation type="submission" date="2022-05" db="EMBL/GenBank/DDBJ databases">
        <authorList>
            <consortium name="Genoscope - CEA"/>
            <person name="William W."/>
        </authorList>
    </citation>
    <scope>NUCLEOTIDE SEQUENCE [LARGE SCALE GENOMIC DNA]</scope>
</reference>
<evidence type="ECO:0000256" key="3">
    <source>
        <dbReference type="SAM" id="MobiDB-lite"/>
    </source>
</evidence>
<evidence type="ECO:0000313" key="6">
    <source>
        <dbReference type="Proteomes" id="UP001159427"/>
    </source>
</evidence>
<feature type="domain" description="tRNA-splicing endonuclease subunit Sen15" evidence="4">
    <location>
        <begin position="45"/>
        <end position="151"/>
    </location>
</feature>
<sequence length="193" mass="21861">MACADQQSFKVTRENWLEDHPKFKEIQSFGYFNEKSSLARAVITVYLDLCENKHWFGVCIRPCESLKLVYITGKRTKKSQVDVVVPLTIGTALTMEEIRDILQEVNRCEQEGEDAEMESSCASSRVTVAFCEADSTVVYYDFFQGLVPPDPPDEEEEQEEQVKSGRKKDISAANSVEYLVSLKISVKTKPLVS</sequence>
<evidence type="ECO:0000256" key="2">
    <source>
        <dbReference type="ARBA" id="ARBA00022694"/>
    </source>
</evidence>
<dbReference type="PANTHER" id="PTHR28582:SF1">
    <property type="entry name" value="TRNA-SPLICING ENDONUCLEASE SUBUNIT SEN15"/>
    <property type="match status" value="1"/>
</dbReference>
<comment type="similarity">
    <text evidence="1">Belongs to the SEN15 family.</text>
</comment>
<comment type="caution">
    <text evidence="5">The sequence shown here is derived from an EMBL/GenBank/DDBJ whole genome shotgun (WGS) entry which is preliminary data.</text>
</comment>
<evidence type="ECO:0000313" key="5">
    <source>
        <dbReference type="EMBL" id="CAH3171174.1"/>
    </source>
</evidence>
<dbReference type="Gene3D" id="3.40.1350.10">
    <property type="match status" value="1"/>
</dbReference>